<sequence length="89" mass="9014">MTLRATGTAVGAHRHRGAGVLLMLLAGTAHGSAGAAHRTGPPRTAGPTGTTHRTRTTGTTGVTLRATGTTGSRGQLRRAAHLLLLLTRS</sequence>
<evidence type="ECO:0000313" key="2">
    <source>
        <dbReference type="EMBL" id="SOD58667.1"/>
    </source>
</evidence>
<gene>
    <name evidence="2" type="ORF">SAMN06297387_101264</name>
</gene>
<feature type="compositionally biased region" description="Low complexity" evidence="1">
    <location>
        <begin position="31"/>
        <end position="70"/>
    </location>
</feature>
<feature type="region of interest" description="Disordered" evidence="1">
    <location>
        <begin position="31"/>
        <end position="74"/>
    </location>
</feature>
<proteinExistence type="predicted"/>
<evidence type="ECO:0000313" key="3">
    <source>
        <dbReference type="Proteomes" id="UP000219072"/>
    </source>
</evidence>
<accession>A0A286DIU6</accession>
<organism evidence="2 3">
    <name type="scientific">Streptomyces zhaozhouensis</name>
    <dbReference type="NCBI Taxonomy" id="1300267"/>
    <lineage>
        <taxon>Bacteria</taxon>
        <taxon>Bacillati</taxon>
        <taxon>Actinomycetota</taxon>
        <taxon>Actinomycetes</taxon>
        <taxon>Kitasatosporales</taxon>
        <taxon>Streptomycetaceae</taxon>
        <taxon>Streptomyces</taxon>
    </lineage>
</organism>
<dbReference type="EMBL" id="OCNE01000001">
    <property type="protein sequence ID" value="SOD58667.1"/>
    <property type="molecule type" value="Genomic_DNA"/>
</dbReference>
<dbReference type="Proteomes" id="UP000219072">
    <property type="component" value="Unassembled WGS sequence"/>
</dbReference>
<keyword evidence="3" id="KW-1185">Reference proteome</keyword>
<evidence type="ECO:0000256" key="1">
    <source>
        <dbReference type="SAM" id="MobiDB-lite"/>
    </source>
</evidence>
<name>A0A286DIU6_9ACTN</name>
<protein>
    <submittedName>
        <fullName evidence="2">Uncharacterized protein</fullName>
    </submittedName>
</protein>
<dbReference type="AlphaFoldDB" id="A0A286DIU6"/>
<reference evidence="2 3" key="1">
    <citation type="submission" date="2017-09" db="EMBL/GenBank/DDBJ databases">
        <authorList>
            <person name="Ehlers B."/>
            <person name="Leendertz F.H."/>
        </authorList>
    </citation>
    <scope>NUCLEOTIDE SEQUENCE [LARGE SCALE GENOMIC DNA]</scope>
    <source>
        <strain evidence="2 3">CGMCC 4.7095</strain>
    </source>
</reference>